<dbReference type="InterPro" id="IPR036869">
    <property type="entry name" value="J_dom_sf"/>
</dbReference>
<accession>A0ABW0P9I4</accession>
<dbReference type="Gene3D" id="1.10.287.110">
    <property type="entry name" value="DnaJ domain"/>
    <property type="match status" value="1"/>
</dbReference>
<name>A0ABW0P9I4_9HYPH</name>
<organism evidence="1 2">
    <name type="scientific">Bosea massiliensis</name>
    <dbReference type="NCBI Taxonomy" id="151419"/>
    <lineage>
        <taxon>Bacteria</taxon>
        <taxon>Pseudomonadati</taxon>
        <taxon>Pseudomonadota</taxon>
        <taxon>Alphaproteobacteria</taxon>
        <taxon>Hyphomicrobiales</taxon>
        <taxon>Boseaceae</taxon>
        <taxon>Bosea</taxon>
    </lineage>
</organism>
<reference evidence="2" key="1">
    <citation type="journal article" date="2019" name="Int. J. Syst. Evol. Microbiol.">
        <title>The Global Catalogue of Microorganisms (GCM) 10K type strain sequencing project: providing services to taxonomists for standard genome sequencing and annotation.</title>
        <authorList>
            <consortium name="The Broad Institute Genomics Platform"/>
            <consortium name="The Broad Institute Genome Sequencing Center for Infectious Disease"/>
            <person name="Wu L."/>
            <person name="Ma J."/>
        </authorList>
    </citation>
    <scope>NUCLEOTIDE SEQUENCE [LARGE SCALE GENOMIC DNA]</scope>
    <source>
        <strain evidence="2">CCUG 43117</strain>
    </source>
</reference>
<dbReference type="SUPFAM" id="SSF46565">
    <property type="entry name" value="Chaperone J-domain"/>
    <property type="match status" value="1"/>
</dbReference>
<evidence type="ECO:0000313" key="2">
    <source>
        <dbReference type="Proteomes" id="UP001596060"/>
    </source>
</evidence>
<dbReference type="EMBL" id="JBHSLU010000161">
    <property type="protein sequence ID" value="MFC5509315.1"/>
    <property type="molecule type" value="Genomic_DNA"/>
</dbReference>
<keyword evidence="2" id="KW-1185">Reference proteome</keyword>
<sequence>MTSAYPLSWPPGFPRAKSREDGRFKTSLPAALKNVEGSLKLFGSDSRKPVSDIVLSSNVALGVARPSDPGVAAWFTWDGEQICIPVDRYATVEANLQAIHHVIEARRVELRHGTLALVRATMQGFKALPAPPGESWREVFGFQPDTPITREHVEARYKRLASVNHPDTATGSDAAMARLNVARDRAISEIG</sequence>
<proteinExistence type="predicted"/>
<evidence type="ECO:0000313" key="1">
    <source>
        <dbReference type="EMBL" id="MFC5509315.1"/>
    </source>
</evidence>
<gene>
    <name evidence="1" type="ORF">ACFPN9_29300</name>
</gene>
<comment type="caution">
    <text evidence="1">The sequence shown here is derived from an EMBL/GenBank/DDBJ whole genome shotgun (WGS) entry which is preliminary data.</text>
</comment>
<protein>
    <submittedName>
        <fullName evidence="1">J domain-containing protein</fullName>
    </submittedName>
</protein>
<dbReference type="Proteomes" id="UP001596060">
    <property type="component" value="Unassembled WGS sequence"/>
</dbReference>
<dbReference type="RefSeq" id="WP_377818070.1">
    <property type="nucleotide sequence ID" value="NZ_JBHSLU010000161.1"/>
</dbReference>